<reference evidence="2" key="2">
    <citation type="submission" date="2015-01" db="EMBL/GenBank/DDBJ databases">
        <title>Evolutionary Origins and Diversification of the Mycorrhizal Mutualists.</title>
        <authorList>
            <consortium name="DOE Joint Genome Institute"/>
            <consortium name="Mycorrhizal Genomics Consortium"/>
            <person name="Kohler A."/>
            <person name="Kuo A."/>
            <person name="Nagy L.G."/>
            <person name="Floudas D."/>
            <person name="Copeland A."/>
            <person name="Barry K.W."/>
            <person name="Cichocki N."/>
            <person name="Veneault-Fourrey C."/>
            <person name="LaButti K."/>
            <person name="Lindquist E.A."/>
            <person name="Lipzen A."/>
            <person name="Lundell T."/>
            <person name="Morin E."/>
            <person name="Murat C."/>
            <person name="Riley R."/>
            <person name="Ohm R."/>
            <person name="Sun H."/>
            <person name="Tunlid A."/>
            <person name="Henrissat B."/>
            <person name="Grigoriev I.V."/>
            <person name="Hibbett D.S."/>
            <person name="Martin F."/>
        </authorList>
    </citation>
    <scope>NUCLEOTIDE SEQUENCE [LARGE SCALE GENOMIC DNA]</scope>
    <source>
        <strain evidence="2">Ve08.2h10</strain>
    </source>
</reference>
<accession>A0A0D0DL90</accession>
<gene>
    <name evidence="1" type="ORF">PAXRUDRAFT_152565</name>
</gene>
<proteinExistence type="predicted"/>
<dbReference type="HOGENOM" id="CLU_093555_0_0_1"/>
<protein>
    <recommendedName>
        <fullName evidence="3">CCHC-type domain-containing protein</fullName>
    </recommendedName>
</protein>
<dbReference type="EMBL" id="KN825555">
    <property type="protein sequence ID" value="KIK86576.1"/>
    <property type="molecule type" value="Genomic_DNA"/>
</dbReference>
<sequence>MGCLIPNNEFQLILVTSFPESWDHFSTSYCSTQSGAESAGTCKVTTQELYNIIGDKYHCHKRESRLDDIDDEHVGTSTSMTTYYTKDTGQGKKWKVDKLMTPAKYGKPKCNNCRWFGHITADCHRKGGVKDELVKKKSMLKSNKGKEHANQAHNVKEDEEIDVAFNTPYDVSLNENDDTIDMYSWVMDSVTMSYICNN</sequence>
<reference evidence="1 2" key="1">
    <citation type="submission" date="2014-04" db="EMBL/GenBank/DDBJ databases">
        <authorList>
            <consortium name="DOE Joint Genome Institute"/>
            <person name="Kuo A."/>
            <person name="Kohler A."/>
            <person name="Jargeat P."/>
            <person name="Nagy L.G."/>
            <person name="Floudas D."/>
            <person name="Copeland A."/>
            <person name="Barry K.W."/>
            <person name="Cichocki N."/>
            <person name="Veneault-Fourrey C."/>
            <person name="LaButti K."/>
            <person name="Lindquist E.A."/>
            <person name="Lipzen A."/>
            <person name="Lundell T."/>
            <person name="Morin E."/>
            <person name="Murat C."/>
            <person name="Sun H."/>
            <person name="Tunlid A."/>
            <person name="Henrissat B."/>
            <person name="Grigoriev I.V."/>
            <person name="Hibbett D.S."/>
            <person name="Martin F."/>
            <person name="Nordberg H.P."/>
            <person name="Cantor M.N."/>
            <person name="Hua S.X."/>
        </authorList>
    </citation>
    <scope>NUCLEOTIDE SEQUENCE [LARGE SCALE GENOMIC DNA]</scope>
    <source>
        <strain evidence="1 2">Ve08.2h10</strain>
    </source>
</reference>
<evidence type="ECO:0008006" key="3">
    <source>
        <dbReference type="Google" id="ProtNLM"/>
    </source>
</evidence>
<evidence type="ECO:0000313" key="1">
    <source>
        <dbReference type="EMBL" id="KIK86576.1"/>
    </source>
</evidence>
<name>A0A0D0DL90_9AGAM</name>
<dbReference type="InParanoid" id="A0A0D0DL90"/>
<dbReference type="AlphaFoldDB" id="A0A0D0DL90"/>
<organism evidence="1 2">
    <name type="scientific">Paxillus rubicundulus Ve08.2h10</name>
    <dbReference type="NCBI Taxonomy" id="930991"/>
    <lineage>
        <taxon>Eukaryota</taxon>
        <taxon>Fungi</taxon>
        <taxon>Dikarya</taxon>
        <taxon>Basidiomycota</taxon>
        <taxon>Agaricomycotina</taxon>
        <taxon>Agaricomycetes</taxon>
        <taxon>Agaricomycetidae</taxon>
        <taxon>Boletales</taxon>
        <taxon>Paxilineae</taxon>
        <taxon>Paxillaceae</taxon>
        <taxon>Paxillus</taxon>
    </lineage>
</organism>
<keyword evidence="2" id="KW-1185">Reference proteome</keyword>
<dbReference type="OrthoDB" id="2847449at2759"/>
<evidence type="ECO:0000313" key="2">
    <source>
        <dbReference type="Proteomes" id="UP000054538"/>
    </source>
</evidence>
<dbReference type="Proteomes" id="UP000054538">
    <property type="component" value="Unassembled WGS sequence"/>
</dbReference>